<name>A0A0W1A4J2_9GAMM</name>
<protein>
    <submittedName>
        <fullName evidence="4">FrgA protein</fullName>
    </submittedName>
</protein>
<dbReference type="Gene3D" id="1.10.510.40">
    <property type="match status" value="1"/>
</dbReference>
<dbReference type="Pfam" id="PF06276">
    <property type="entry name" value="FhuF"/>
    <property type="match status" value="1"/>
</dbReference>
<sequence length="562" mass="65335">MALAYGNFHELSHQLRFLLFEIGIGLPQNSIDYFITLAHKNTLNRMQQAVMAEKLCDSTITSHHIHDFVDLLQFKLKSTIPESQFYQWNNLSEQLTESIANEALGLAYLHNWNTKLVKELQGYDSLWQWLYQGITASEALLFLEQWSSYNEAYMPTSFAKKGYTRREILQTSPGFQAKIRVHWCALHKSVTEAQPNVREYDQFIKQAFAKEHLIWREKIMHQRLSPDEYYPIPVHPLQWRKELQITLAPLIDAKLVLLHPNHQSLLALSQEYLLPPNESRYLLKLASQRLNPEERNIDDQFSTYQSLNCILKDMDNYQNSLYLNDPFTELKLRDTNKQTNMSASLHKNPVYTISTEQRVLPFSSLLMRSPISGKPLLAELIESSQMTPIDYLALYTNTLLFGQLHLMVKHGVTFNPSTTQPLIIVEKDRPQGIMIRTLDGLQLNSNPELKGQVPSAAFVSQAIKNDCLRFVESNVLNNLDAWVRCINEYFQIPQKQLWTVIKDRLTALFEQLSKDIDPKLLSQYKHSILTGDWQQECLLQRSLSPIKNRSMTLKIPNYFDQF</sequence>
<evidence type="ECO:0000256" key="1">
    <source>
        <dbReference type="ARBA" id="ARBA00007832"/>
    </source>
</evidence>
<proteinExistence type="inferred from homology"/>
<evidence type="ECO:0000259" key="3">
    <source>
        <dbReference type="Pfam" id="PF06276"/>
    </source>
</evidence>
<reference evidence="4 5" key="1">
    <citation type="submission" date="2015-11" db="EMBL/GenBank/DDBJ databases">
        <title>Genomic analysis of 38 Legionella species identifies large and diverse effector repertoires.</title>
        <authorList>
            <person name="Burstein D."/>
            <person name="Amaro F."/>
            <person name="Zusman T."/>
            <person name="Lifshitz Z."/>
            <person name="Cohen O."/>
            <person name="Gilbert J.A."/>
            <person name="Pupko T."/>
            <person name="Shuman H.A."/>
            <person name="Segal G."/>
        </authorList>
    </citation>
    <scope>NUCLEOTIDE SEQUENCE [LARGE SCALE GENOMIC DNA]</scope>
    <source>
        <strain evidence="4 5">ATCC 51914</strain>
    </source>
</reference>
<feature type="domain" description="Aerobactin siderophore biosynthesis IucA/IucC N-terminal" evidence="2">
    <location>
        <begin position="140"/>
        <end position="263"/>
    </location>
</feature>
<evidence type="ECO:0000259" key="2">
    <source>
        <dbReference type="Pfam" id="PF04183"/>
    </source>
</evidence>
<gene>
    <name evidence="4" type="primary">frgA</name>
    <name evidence="4" type="ORF">Lwal_2001</name>
</gene>
<dbReference type="PATRIC" id="fig|66969.6.peg.2184"/>
<dbReference type="PANTHER" id="PTHR34384:SF5">
    <property type="entry name" value="L-2,3-DIAMINOPROPANOATE--CITRATE LIGASE"/>
    <property type="match status" value="1"/>
</dbReference>
<accession>A0A0W1A4J2</accession>
<keyword evidence="5" id="KW-1185">Reference proteome</keyword>
<comment type="similarity">
    <text evidence="1">Belongs to the IucA/IucC family.</text>
</comment>
<organism evidence="4 5">
    <name type="scientific">Legionella waltersii</name>
    <dbReference type="NCBI Taxonomy" id="66969"/>
    <lineage>
        <taxon>Bacteria</taxon>
        <taxon>Pseudomonadati</taxon>
        <taxon>Pseudomonadota</taxon>
        <taxon>Gammaproteobacteria</taxon>
        <taxon>Legionellales</taxon>
        <taxon>Legionellaceae</taxon>
        <taxon>Legionella</taxon>
    </lineage>
</organism>
<dbReference type="OrthoDB" id="495728at2"/>
<dbReference type="STRING" id="66969.Lwal_2001"/>
<dbReference type="Proteomes" id="UP000054729">
    <property type="component" value="Unassembled WGS sequence"/>
</dbReference>
<comment type="caution">
    <text evidence="4">The sequence shown here is derived from an EMBL/GenBank/DDBJ whole genome shotgun (WGS) entry which is preliminary data.</text>
</comment>
<dbReference type="GO" id="GO:0016881">
    <property type="term" value="F:acid-amino acid ligase activity"/>
    <property type="evidence" value="ECO:0007669"/>
    <property type="project" value="UniProtKB-ARBA"/>
</dbReference>
<dbReference type="PANTHER" id="PTHR34384">
    <property type="entry name" value="L-2,3-DIAMINOPROPANOATE--CITRATE LIGASE"/>
    <property type="match status" value="1"/>
</dbReference>
<dbReference type="AlphaFoldDB" id="A0A0W1A4J2"/>
<feature type="domain" description="Aerobactin siderophore biosynthesis IucA/IucC-like C-terminal" evidence="3">
    <location>
        <begin position="392"/>
        <end position="545"/>
    </location>
</feature>
<dbReference type="GO" id="GO:0019290">
    <property type="term" value="P:siderophore biosynthetic process"/>
    <property type="evidence" value="ECO:0007669"/>
    <property type="project" value="InterPro"/>
</dbReference>
<dbReference type="InterPro" id="IPR007310">
    <property type="entry name" value="Aerobactin_biosyn_IucA/IucC_N"/>
</dbReference>
<evidence type="ECO:0000313" key="4">
    <source>
        <dbReference type="EMBL" id="KTD76279.1"/>
    </source>
</evidence>
<dbReference type="InterPro" id="IPR037455">
    <property type="entry name" value="LucA/IucC-like"/>
</dbReference>
<evidence type="ECO:0000313" key="5">
    <source>
        <dbReference type="Proteomes" id="UP000054729"/>
    </source>
</evidence>
<dbReference type="EMBL" id="LNZB01000051">
    <property type="protein sequence ID" value="KTD76279.1"/>
    <property type="molecule type" value="Genomic_DNA"/>
</dbReference>
<dbReference type="InterPro" id="IPR022770">
    <property type="entry name" value="IucA/IucC-like_C"/>
</dbReference>
<dbReference type="RefSeq" id="WP_058480652.1">
    <property type="nucleotide sequence ID" value="NZ_CAAAIQ010000020.1"/>
</dbReference>
<dbReference type="Pfam" id="PF04183">
    <property type="entry name" value="IucA_IucC"/>
    <property type="match status" value="1"/>
</dbReference>